<proteinExistence type="predicted"/>
<dbReference type="PANTHER" id="PTHR16861:SF4">
    <property type="entry name" value="SH3 DOMAIN PROTEIN (AFU_ORTHOLOGUE AFUA_1G13610)"/>
    <property type="match status" value="1"/>
</dbReference>
<keyword evidence="2" id="KW-0472">Membrane</keyword>
<keyword evidence="2" id="KW-0812">Transmembrane</keyword>
<dbReference type="AlphaFoldDB" id="A0AAV5A714"/>
<dbReference type="Proteomes" id="UP001050691">
    <property type="component" value="Unassembled WGS sequence"/>
</dbReference>
<feature type="compositionally biased region" description="Low complexity" evidence="1">
    <location>
        <begin position="109"/>
        <end position="140"/>
    </location>
</feature>
<evidence type="ECO:0000313" key="4">
    <source>
        <dbReference type="EMBL" id="GJJ09297.1"/>
    </source>
</evidence>
<feature type="chain" id="PRO_5043966297" evidence="3">
    <location>
        <begin position="20"/>
        <end position="251"/>
    </location>
</feature>
<feature type="signal peptide" evidence="3">
    <location>
        <begin position="1"/>
        <end position="19"/>
    </location>
</feature>
<keyword evidence="5" id="KW-1185">Reference proteome</keyword>
<keyword evidence="3" id="KW-0732">Signal</keyword>
<evidence type="ECO:0000256" key="1">
    <source>
        <dbReference type="SAM" id="MobiDB-lite"/>
    </source>
</evidence>
<protein>
    <submittedName>
        <fullName evidence="4">Uncharacterized protein</fullName>
    </submittedName>
</protein>
<sequence length="251" mass="26349">MSLLSIALTSILLATSVFSAETTNATCSDDQWTITDGVSPCELAVELEGACFNDAFNLPALPVNKIYDGPTQGTSNTCQCSSVTYSVVQACAACQGRSFAPASFPGQPASTLSPTSTSTGSTSSPSGSNTSAAATSSKSSNHTGAIVGGVIGGLVAVALIIVGVFIVMRRRGHAHHRIQPRVTQEKVDMTQNSRYTDTYSLAPPRLYTTSDDYGDDVEDNEFSSVERNIDGGLKAAFRYLKPSWAVERSGL</sequence>
<accession>A0AAV5A714</accession>
<organism evidence="4 5">
    <name type="scientific">Clathrus columnatus</name>
    <dbReference type="NCBI Taxonomy" id="1419009"/>
    <lineage>
        <taxon>Eukaryota</taxon>
        <taxon>Fungi</taxon>
        <taxon>Dikarya</taxon>
        <taxon>Basidiomycota</taxon>
        <taxon>Agaricomycotina</taxon>
        <taxon>Agaricomycetes</taxon>
        <taxon>Phallomycetidae</taxon>
        <taxon>Phallales</taxon>
        <taxon>Clathraceae</taxon>
        <taxon>Clathrus</taxon>
    </lineage>
</organism>
<evidence type="ECO:0000256" key="2">
    <source>
        <dbReference type="SAM" id="Phobius"/>
    </source>
</evidence>
<evidence type="ECO:0000313" key="5">
    <source>
        <dbReference type="Proteomes" id="UP001050691"/>
    </source>
</evidence>
<evidence type="ECO:0000256" key="3">
    <source>
        <dbReference type="SAM" id="SignalP"/>
    </source>
</evidence>
<feature type="transmembrane region" description="Helical" evidence="2">
    <location>
        <begin position="145"/>
        <end position="168"/>
    </location>
</feature>
<reference evidence="4" key="1">
    <citation type="submission" date="2021-10" db="EMBL/GenBank/DDBJ databases">
        <title>De novo Genome Assembly of Clathrus columnatus (Basidiomycota, Fungi) Using Illumina and Nanopore Sequence Data.</title>
        <authorList>
            <person name="Ogiso-Tanaka E."/>
            <person name="Itagaki H."/>
            <person name="Hosoya T."/>
            <person name="Hosaka K."/>
        </authorList>
    </citation>
    <scope>NUCLEOTIDE SEQUENCE</scope>
    <source>
        <strain evidence="4">MO-923</strain>
    </source>
</reference>
<dbReference type="EMBL" id="BPWL01000004">
    <property type="protein sequence ID" value="GJJ09297.1"/>
    <property type="molecule type" value="Genomic_DNA"/>
</dbReference>
<keyword evidence="2" id="KW-1133">Transmembrane helix</keyword>
<gene>
    <name evidence="4" type="ORF">Clacol_003519</name>
</gene>
<dbReference type="PANTHER" id="PTHR16861">
    <property type="entry name" value="GLYCOPROTEIN 38"/>
    <property type="match status" value="1"/>
</dbReference>
<comment type="caution">
    <text evidence="4">The sequence shown here is derived from an EMBL/GenBank/DDBJ whole genome shotgun (WGS) entry which is preliminary data.</text>
</comment>
<feature type="region of interest" description="Disordered" evidence="1">
    <location>
        <begin position="105"/>
        <end position="140"/>
    </location>
</feature>
<name>A0AAV5A714_9AGAM</name>